<keyword evidence="4" id="KW-0297">G-protein coupled receptor</keyword>
<keyword evidence="9" id="KW-1185">Reference proteome</keyword>
<evidence type="ECO:0000313" key="9">
    <source>
        <dbReference type="Proteomes" id="UP001152795"/>
    </source>
</evidence>
<name>A0A6S7H5L2_PARCT</name>
<dbReference type="PANTHER" id="PTHR24243">
    <property type="entry name" value="G-PROTEIN COUPLED RECEPTOR"/>
    <property type="match status" value="1"/>
</dbReference>
<evidence type="ECO:0000256" key="3">
    <source>
        <dbReference type="ARBA" id="ARBA00022989"/>
    </source>
</evidence>
<evidence type="ECO:0000256" key="2">
    <source>
        <dbReference type="ARBA" id="ARBA00022692"/>
    </source>
</evidence>
<dbReference type="AlphaFoldDB" id="A0A6S7H5L2"/>
<dbReference type="GO" id="GO:0004930">
    <property type="term" value="F:G protein-coupled receptor activity"/>
    <property type="evidence" value="ECO:0007669"/>
    <property type="project" value="UniProtKB-KW"/>
</dbReference>
<dbReference type="OrthoDB" id="5957871at2759"/>
<proteinExistence type="predicted"/>
<dbReference type="Pfam" id="PF00001">
    <property type="entry name" value="7tm_1"/>
    <property type="match status" value="1"/>
</dbReference>
<comment type="subcellular location">
    <subcellularLocation>
        <location evidence="1">Membrane</location>
        <topology evidence="1">Multi-pass membrane protein</topology>
    </subcellularLocation>
</comment>
<protein>
    <submittedName>
        <fullName evidence="8">5-hydroxytryptamine receptor 1-like</fullName>
    </submittedName>
</protein>
<feature type="non-terminal residue" evidence="8">
    <location>
        <position position="1"/>
    </location>
</feature>
<evidence type="ECO:0000256" key="4">
    <source>
        <dbReference type="ARBA" id="ARBA00023040"/>
    </source>
</evidence>
<dbReference type="InterPro" id="IPR017452">
    <property type="entry name" value="GPCR_Rhodpsn_7TM"/>
</dbReference>
<dbReference type="Gene3D" id="1.20.1070.10">
    <property type="entry name" value="Rhodopsin 7-helix transmembrane proteins"/>
    <property type="match status" value="1"/>
</dbReference>
<dbReference type="PANTHER" id="PTHR24243:SF208">
    <property type="entry name" value="PYROKININ-1 RECEPTOR"/>
    <property type="match status" value="1"/>
</dbReference>
<dbReference type="SUPFAM" id="SSF81321">
    <property type="entry name" value="Family A G protein-coupled receptor-like"/>
    <property type="match status" value="1"/>
</dbReference>
<keyword evidence="2" id="KW-0812">Transmembrane</keyword>
<reference evidence="8" key="1">
    <citation type="submission" date="2020-04" db="EMBL/GenBank/DDBJ databases">
        <authorList>
            <person name="Alioto T."/>
            <person name="Alioto T."/>
            <person name="Gomez Garrido J."/>
        </authorList>
    </citation>
    <scope>NUCLEOTIDE SEQUENCE</scope>
    <source>
        <strain evidence="8">A484AB</strain>
    </source>
</reference>
<keyword evidence="5" id="KW-0472">Membrane</keyword>
<keyword evidence="6 8" id="KW-0675">Receptor</keyword>
<keyword evidence="3" id="KW-1133">Transmembrane helix</keyword>
<gene>
    <name evidence="8" type="ORF">PACLA_8A002444</name>
</gene>
<comment type="caution">
    <text evidence="8">The sequence shown here is derived from an EMBL/GenBank/DDBJ whole genome shotgun (WGS) entry which is preliminary data.</text>
</comment>
<evidence type="ECO:0000313" key="8">
    <source>
        <dbReference type="EMBL" id="CAB3991840.1"/>
    </source>
</evidence>
<dbReference type="PRINTS" id="PR00237">
    <property type="entry name" value="GPCRRHODOPSN"/>
</dbReference>
<accession>A0A6S7H5L2</accession>
<evidence type="ECO:0000256" key="1">
    <source>
        <dbReference type="ARBA" id="ARBA00004141"/>
    </source>
</evidence>
<dbReference type="EMBL" id="CACRXK020001926">
    <property type="protein sequence ID" value="CAB3991840.1"/>
    <property type="molecule type" value="Genomic_DNA"/>
</dbReference>
<dbReference type="GO" id="GO:0016020">
    <property type="term" value="C:membrane"/>
    <property type="evidence" value="ECO:0007669"/>
    <property type="project" value="UniProtKB-SubCell"/>
</dbReference>
<evidence type="ECO:0000256" key="7">
    <source>
        <dbReference type="ARBA" id="ARBA00023224"/>
    </source>
</evidence>
<keyword evidence="7" id="KW-0807">Transducer</keyword>
<evidence type="ECO:0000256" key="6">
    <source>
        <dbReference type="ARBA" id="ARBA00023170"/>
    </source>
</evidence>
<dbReference type="InterPro" id="IPR000276">
    <property type="entry name" value="GPCR_Rhodpsn"/>
</dbReference>
<organism evidence="8 9">
    <name type="scientific">Paramuricea clavata</name>
    <name type="common">Red gorgonian</name>
    <name type="synonym">Violescent sea-whip</name>
    <dbReference type="NCBI Taxonomy" id="317549"/>
    <lineage>
        <taxon>Eukaryota</taxon>
        <taxon>Metazoa</taxon>
        <taxon>Cnidaria</taxon>
        <taxon>Anthozoa</taxon>
        <taxon>Octocorallia</taxon>
        <taxon>Malacalcyonacea</taxon>
        <taxon>Plexauridae</taxon>
        <taxon>Paramuricea</taxon>
    </lineage>
</organism>
<dbReference type="Proteomes" id="UP001152795">
    <property type="component" value="Unassembled WGS sequence"/>
</dbReference>
<sequence length="196" mass="22811">GFAIYAATNYLDGSGIMAHGSIYCTVNYDKIKAFYTLRAVSAFFLPTAVILVMYVLIFAVVHKRQKMQRNGELGETDNDRNQRSGFLRDLKVVRMLLVIVGVFILCWCPWFIWILLLYYHPDFNFTELPIWSFSKQRRILIANFIISFLPYLNSLLNPVIYACLDKTYREAFKNLFKRMTCQLSSTTRQQPGTQQS</sequence>
<evidence type="ECO:0000256" key="5">
    <source>
        <dbReference type="ARBA" id="ARBA00023136"/>
    </source>
</evidence>
<dbReference type="PROSITE" id="PS50262">
    <property type="entry name" value="G_PROTEIN_RECEP_F1_2"/>
    <property type="match status" value="1"/>
</dbReference>